<evidence type="ECO:0000313" key="1">
    <source>
        <dbReference type="EMBL" id="CBA65277.1"/>
    </source>
</evidence>
<dbReference type="HOGENOM" id="CLU_1701496_0_0_9"/>
<gene>
    <name evidence="1" type="ordered locus">CD196_2728</name>
</gene>
<proteinExistence type="predicted"/>
<name>A0A0H3N5E3_CLODC</name>
<dbReference type="Proteomes" id="UP000002068">
    <property type="component" value="Chromosome"/>
</dbReference>
<protein>
    <submittedName>
        <fullName evidence="1">Uncharacterized protein</fullName>
    </submittedName>
</protein>
<dbReference type="KEGG" id="cdc:CD196_2728"/>
<accession>A0A0H3N5E3</accession>
<organism evidence="1 2">
    <name type="scientific">Clostridioides difficile (strain CD196)</name>
    <name type="common">Peptoclostridium difficile</name>
    <dbReference type="NCBI Taxonomy" id="645462"/>
    <lineage>
        <taxon>Bacteria</taxon>
        <taxon>Bacillati</taxon>
        <taxon>Bacillota</taxon>
        <taxon>Clostridia</taxon>
        <taxon>Peptostreptococcales</taxon>
        <taxon>Peptostreptococcaceae</taxon>
        <taxon>Clostridioides</taxon>
    </lineage>
</organism>
<sequence>MNLVRRIQNMVHLVYCDNAGKKGEKVLDKILAGTKTMVIRGAAGRKIPHSRVFEDELLYFMEKGTGKISAKATVKKVENYVKLTEDEISKILNENQPKLNLSEKQKVRWHKKCLCLVEFENVEEITPLDFDHQGNMDDWLIVEKIEDVVVGTSIPYNYEKSKF</sequence>
<dbReference type="AlphaFoldDB" id="A0A0H3N5E3"/>
<dbReference type="EMBL" id="FN538970">
    <property type="protein sequence ID" value="CBA65277.1"/>
    <property type="molecule type" value="Genomic_DNA"/>
</dbReference>
<evidence type="ECO:0000313" key="2">
    <source>
        <dbReference type="Proteomes" id="UP000002068"/>
    </source>
</evidence>
<reference evidence="1 2" key="1">
    <citation type="journal article" date="2009" name="Genome Biol.">
        <title>Comparative genome and phenotypic analysis of Clostridium difficile 027 strains provides insight into the evolution of a hypervirulent bacterium.</title>
        <authorList>
            <person name="Stabler R.A."/>
            <person name="He M."/>
            <person name="Dawson L."/>
            <person name="Martin M."/>
            <person name="Valiente E."/>
            <person name="Corton C."/>
            <person name="Lawley T.D."/>
            <person name="Sebaihia M."/>
            <person name="Quail M.A."/>
            <person name="Rose G."/>
            <person name="Gerding D.N."/>
            <person name="Gibert M."/>
            <person name="Popoff M.R."/>
            <person name="Parkhill J."/>
            <person name="Dougan G."/>
            <person name="Wren B.W."/>
        </authorList>
    </citation>
    <scope>NUCLEOTIDE SEQUENCE [LARGE SCALE GENOMIC DNA]</scope>
    <source>
        <strain evidence="1 2">CD196</strain>
    </source>
</reference>